<reference evidence="4" key="1">
    <citation type="journal article" date="2014" name="Int. J. Syst. Evol. Microbiol.">
        <title>Complete genome sequence of Corynebacterium casei LMG S-19264T (=DSM 44701T), isolated from a smear-ripened cheese.</title>
        <authorList>
            <consortium name="US DOE Joint Genome Institute (JGI-PGF)"/>
            <person name="Walter F."/>
            <person name="Albersmeier A."/>
            <person name="Kalinowski J."/>
            <person name="Ruckert C."/>
        </authorList>
    </citation>
    <scope>NUCLEOTIDE SEQUENCE</scope>
    <source>
        <strain evidence="4">KCTC 42651</strain>
    </source>
</reference>
<gene>
    <name evidence="4" type="primary">fmt</name>
    <name evidence="4" type="ORF">GCM10017083_25310</name>
</gene>
<dbReference type="InterPro" id="IPR036477">
    <property type="entry name" value="Formyl_transf_N_sf"/>
</dbReference>
<evidence type="ECO:0000259" key="2">
    <source>
        <dbReference type="Pfam" id="PF00551"/>
    </source>
</evidence>
<keyword evidence="5" id="KW-1185">Reference proteome</keyword>
<dbReference type="CDD" id="cd08369">
    <property type="entry name" value="FMT_core"/>
    <property type="match status" value="1"/>
</dbReference>
<evidence type="ECO:0000313" key="5">
    <source>
        <dbReference type="Proteomes" id="UP000630353"/>
    </source>
</evidence>
<dbReference type="SUPFAM" id="SSF53328">
    <property type="entry name" value="Formyltransferase"/>
    <property type="match status" value="1"/>
</dbReference>
<evidence type="ECO:0000313" key="4">
    <source>
        <dbReference type="EMBL" id="GHD51181.1"/>
    </source>
</evidence>
<dbReference type="Proteomes" id="UP000630353">
    <property type="component" value="Unassembled WGS sequence"/>
</dbReference>
<sequence>MFAGGKPQGIRVLRRAIERGRPPVLIVWPPDLPAADLTELTGLADSAGIPTASSANLEDRVGDLSSVDLLVTCRFGLLKPRVFEAPRLGAVNVHSSLLPRYRGVHPVAWALIRGERVTGVTVHRIDAKIDTGPILAQIEVPIAAEDDIWGLTAKLDAVSADVVDEVLEAVVRTGSLPPARPQTGEASSAPRRRPEDGRIDWAVSARGVHDLCRALRPPLPPAFAFTADGGRVEILDSRRPGGNGSDLPAGTVVETMGGGWHAVACGDGVVALRTDIPLVPGALLS</sequence>
<reference evidence="4" key="2">
    <citation type="submission" date="2020-09" db="EMBL/GenBank/DDBJ databases">
        <authorList>
            <person name="Sun Q."/>
            <person name="Kim S."/>
        </authorList>
    </citation>
    <scope>NUCLEOTIDE SEQUENCE</scope>
    <source>
        <strain evidence="4">KCTC 42651</strain>
    </source>
</reference>
<dbReference type="EMBL" id="BMZS01000005">
    <property type="protein sequence ID" value="GHD51181.1"/>
    <property type="molecule type" value="Genomic_DNA"/>
</dbReference>
<comment type="caution">
    <text evidence="4">The sequence shown here is derived from an EMBL/GenBank/DDBJ whole genome shotgun (WGS) entry which is preliminary data.</text>
</comment>
<dbReference type="GO" id="GO:0004479">
    <property type="term" value="F:methionyl-tRNA formyltransferase activity"/>
    <property type="evidence" value="ECO:0007669"/>
    <property type="project" value="TreeGrafter"/>
</dbReference>
<dbReference type="PANTHER" id="PTHR11138">
    <property type="entry name" value="METHIONYL-TRNA FORMYLTRANSFERASE"/>
    <property type="match status" value="1"/>
</dbReference>
<evidence type="ECO:0000259" key="3">
    <source>
        <dbReference type="Pfam" id="PF02911"/>
    </source>
</evidence>
<proteinExistence type="predicted"/>
<name>A0A918XS00_9PROT</name>
<feature type="region of interest" description="Disordered" evidence="1">
    <location>
        <begin position="174"/>
        <end position="196"/>
    </location>
</feature>
<dbReference type="PANTHER" id="PTHR11138:SF5">
    <property type="entry name" value="METHIONYL-TRNA FORMYLTRANSFERASE, MITOCHONDRIAL"/>
    <property type="match status" value="1"/>
</dbReference>
<protein>
    <submittedName>
        <fullName evidence="4">Methionyl-tRNA formyltransferase</fullName>
    </submittedName>
</protein>
<dbReference type="GO" id="GO:0005829">
    <property type="term" value="C:cytosol"/>
    <property type="evidence" value="ECO:0007669"/>
    <property type="project" value="TreeGrafter"/>
</dbReference>
<dbReference type="Gene3D" id="3.40.50.12230">
    <property type="match status" value="1"/>
</dbReference>
<dbReference type="Pfam" id="PF00551">
    <property type="entry name" value="Formyl_trans_N"/>
    <property type="match status" value="1"/>
</dbReference>
<dbReference type="SUPFAM" id="SSF50486">
    <property type="entry name" value="FMT C-terminal domain-like"/>
    <property type="match status" value="1"/>
</dbReference>
<accession>A0A918XS00</accession>
<evidence type="ECO:0000256" key="1">
    <source>
        <dbReference type="SAM" id="MobiDB-lite"/>
    </source>
</evidence>
<dbReference type="AlphaFoldDB" id="A0A918XS00"/>
<organism evidence="4 5">
    <name type="scientific">Thalassobaculum fulvum</name>
    <dbReference type="NCBI Taxonomy" id="1633335"/>
    <lineage>
        <taxon>Bacteria</taxon>
        <taxon>Pseudomonadati</taxon>
        <taxon>Pseudomonadota</taxon>
        <taxon>Alphaproteobacteria</taxon>
        <taxon>Rhodospirillales</taxon>
        <taxon>Thalassobaculaceae</taxon>
        <taxon>Thalassobaculum</taxon>
    </lineage>
</organism>
<dbReference type="InterPro" id="IPR005793">
    <property type="entry name" value="Formyl_trans_C"/>
</dbReference>
<feature type="domain" description="Formyl transferase N-terminal" evidence="2">
    <location>
        <begin position="62"/>
        <end position="160"/>
    </location>
</feature>
<dbReference type="InterPro" id="IPR002376">
    <property type="entry name" value="Formyl_transf_N"/>
</dbReference>
<dbReference type="InterPro" id="IPR011034">
    <property type="entry name" value="Formyl_transferase-like_C_sf"/>
</dbReference>
<feature type="domain" description="Formyl transferase C-terminal" evidence="3">
    <location>
        <begin position="194"/>
        <end position="273"/>
    </location>
</feature>
<dbReference type="Pfam" id="PF02911">
    <property type="entry name" value="Formyl_trans_C"/>
    <property type="match status" value="1"/>
</dbReference>